<comment type="similarity">
    <text evidence="2">Belongs to the GSP G family.</text>
</comment>
<keyword evidence="5" id="KW-0488">Methylation</keyword>
<gene>
    <name evidence="12" type="primary">gspG</name>
    <name evidence="12" type="ORF">G6N74_21790</name>
</gene>
<dbReference type="InterPro" id="IPR045584">
    <property type="entry name" value="Pilin-like"/>
</dbReference>
<evidence type="ECO:0000256" key="10">
    <source>
        <dbReference type="SAM" id="Phobius"/>
    </source>
</evidence>
<dbReference type="PANTHER" id="PTHR30093">
    <property type="entry name" value="GENERAL SECRETION PATHWAY PROTEIN G"/>
    <property type="match status" value="1"/>
</dbReference>
<accession>A0A7C9RAJ4</accession>
<feature type="transmembrane region" description="Helical" evidence="10">
    <location>
        <begin position="23"/>
        <end position="44"/>
    </location>
</feature>
<feature type="domain" description="Type II secretion system protein GspG C-terminal" evidence="11">
    <location>
        <begin position="47"/>
        <end position="140"/>
    </location>
</feature>
<keyword evidence="6" id="KW-0997">Cell inner membrane</keyword>
<keyword evidence="7 10" id="KW-0812">Transmembrane</keyword>
<keyword evidence="8 10" id="KW-1133">Transmembrane helix</keyword>
<evidence type="ECO:0000256" key="2">
    <source>
        <dbReference type="ARBA" id="ARBA00009984"/>
    </source>
</evidence>
<dbReference type="SUPFAM" id="SSF54523">
    <property type="entry name" value="Pili subunits"/>
    <property type="match status" value="1"/>
</dbReference>
<keyword evidence="13" id="KW-1185">Reference proteome</keyword>
<reference evidence="12 13" key="1">
    <citation type="submission" date="2020-02" db="EMBL/GenBank/DDBJ databases">
        <title>Genome sequence of the type strain CGMCC 1.15528 of Mesorhizobium zhangyense.</title>
        <authorList>
            <person name="Gao J."/>
            <person name="Sun J."/>
        </authorList>
    </citation>
    <scope>NUCLEOTIDE SEQUENCE [LARGE SCALE GENOMIC DNA]</scope>
    <source>
        <strain evidence="12 13">CGMCC 1.15528</strain>
    </source>
</reference>
<evidence type="ECO:0000256" key="8">
    <source>
        <dbReference type="ARBA" id="ARBA00022989"/>
    </source>
</evidence>
<dbReference type="InterPro" id="IPR013545">
    <property type="entry name" value="T2SS_protein-GspG_C"/>
</dbReference>
<keyword evidence="4" id="KW-1003">Cell membrane</keyword>
<protein>
    <recommendedName>
        <fullName evidence="3">Type II secretion system core protein G</fullName>
    </recommendedName>
</protein>
<organism evidence="12 13">
    <name type="scientific">Mesorhizobium zhangyense</name>
    <dbReference type="NCBI Taxonomy" id="1776730"/>
    <lineage>
        <taxon>Bacteria</taxon>
        <taxon>Pseudomonadati</taxon>
        <taxon>Pseudomonadota</taxon>
        <taxon>Alphaproteobacteria</taxon>
        <taxon>Hyphomicrobiales</taxon>
        <taxon>Phyllobacteriaceae</taxon>
        <taxon>Mesorhizobium</taxon>
    </lineage>
</organism>
<dbReference type="AlphaFoldDB" id="A0A7C9RAJ4"/>
<evidence type="ECO:0000256" key="6">
    <source>
        <dbReference type="ARBA" id="ARBA00022519"/>
    </source>
</evidence>
<dbReference type="GO" id="GO:0015627">
    <property type="term" value="C:type II protein secretion system complex"/>
    <property type="evidence" value="ECO:0007669"/>
    <property type="project" value="InterPro"/>
</dbReference>
<dbReference type="Pfam" id="PF08334">
    <property type="entry name" value="T2SSG"/>
    <property type="match status" value="1"/>
</dbReference>
<dbReference type="PRINTS" id="PR00813">
    <property type="entry name" value="BCTERIALGSPG"/>
</dbReference>
<dbReference type="GO" id="GO:0005886">
    <property type="term" value="C:plasma membrane"/>
    <property type="evidence" value="ECO:0007669"/>
    <property type="project" value="UniProtKB-SubCell"/>
</dbReference>
<dbReference type="GO" id="GO:0015628">
    <property type="term" value="P:protein secretion by the type II secretion system"/>
    <property type="evidence" value="ECO:0007669"/>
    <property type="project" value="InterPro"/>
</dbReference>
<evidence type="ECO:0000256" key="7">
    <source>
        <dbReference type="ARBA" id="ARBA00022692"/>
    </source>
</evidence>
<evidence type="ECO:0000256" key="4">
    <source>
        <dbReference type="ARBA" id="ARBA00022475"/>
    </source>
</evidence>
<dbReference type="NCBIfam" id="TIGR02532">
    <property type="entry name" value="IV_pilin_GFxxxE"/>
    <property type="match status" value="1"/>
</dbReference>
<evidence type="ECO:0000256" key="5">
    <source>
        <dbReference type="ARBA" id="ARBA00022481"/>
    </source>
</evidence>
<name>A0A7C9RAJ4_9HYPH</name>
<dbReference type="RefSeq" id="WP_165120099.1">
    <property type="nucleotide sequence ID" value="NZ_JAAKZG010000010.1"/>
</dbReference>
<dbReference type="PROSITE" id="PS00409">
    <property type="entry name" value="PROKAR_NTER_METHYL"/>
    <property type="match status" value="1"/>
</dbReference>
<dbReference type="EMBL" id="JAAKZG010000010">
    <property type="protein sequence ID" value="NGN43698.1"/>
    <property type="molecule type" value="Genomic_DNA"/>
</dbReference>
<comment type="caution">
    <text evidence="12">The sequence shown here is derived from an EMBL/GenBank/DDBJ whole genome shotgun (WGS) entry which is preliminary data.</text>
</comment>
<evidence type="ECO:0000256" key="9">
    <source>
        <dbReference type="ARBA" id="ARBA00023136"/>
    </source>
</evidence>
<dbReference type="InterPro" id="IPR000983">
    <property type="entry name" value="Bac_GSPG_pilin"/>
</dbReference>
<dbReference type="InterPro" id="IPR010054">
    <property type="entry name" value="Type2_sec_GspG"/>
</dbReference>
<evidence type="ECO:0000256" key="1">
    <source>
        <dbReference type="ARBA" id="ARBA00004377"/>
    </source>
</evidence>
<dbReference type="Gene3D" id="3.30.700.10">
    <property type="entry name" value="Glycoprotein, Type 4 Pilin"/>
    <property type="match status" value="1"/>
</dbReference>
<dbReference type="Proteomes" id="UP000481252">
    <property type="component" value="Unassembled WGS sequence"/>
</dbReference>
<evidence type="ECO:0000313" key="13">
    <source>
        <dbReference type="Proteomes" id="UP000481252"/>
    </source>
</evidence>
<comment type="subcellular location">
    <subcellularLocation>
        <location evidence="1">Cell inner membrane</location>
        <topology evidence="1">Single-pass membrane protein</topology>
    </subcellularLocation>
</comment>
<evidence type="ECO:0000259" key="11">
    <source>
        <dbReference type="Pfam" id="PF08334"/>
    </source>
</evidence>
<dbReference type="Pfam" id="PF07963">
    <property type="entry name" value="N_methyl"/>
    <property type="match status" value="1"/>
</dbReference>
<keyword evidence="9 10" id="KW-0472">Membrane</keyword>
<evidence type="ECO:0000313" key="12">
    <source>
        <dbReference type="EMBL" id="NGN43698.1"/>
    </source>
</evidence>
<dbReference type="NCBIfam" id="TIGR01710">
    <property type="entry name" value="typeII_sec_gspG"/>
    <property type="match status" value="1"/>
</dbReference>
<dbReference type="InterPro" id="IPR012902">
    <property type="entry name" value="N_methyl_site"/>
</dbReference>
<dbReference type="PANTHER" id="PTHR30093:SF45">
    <property type="entry name" value="TYPE II SECRETION SYSTEM CORE PROTEIN G"/>
    <property type="match status" value="1"/>
</dbReference>
<evidence type="ECO:0000256" key="3">
    <source>
        <dbReference type="ARBA" id="ARBA00020042"/>
    </source>
</evidence>
<proteinExistence type="inferred from homology"/>
<sequence>MQSLKFAVGPDLMQRKRARRRRAGFTLIEMLVVLAIIGLISALVGPRVLAQLSDSRERAAKLQIEAFSSALDIFYIDVGRYPVQAEGLGALVRKPSTIQVWNGPYLRGESVPLDPWGNEYKYASDGKTFNITADGPDGRGSNVSAQP</sequence>